<accession>A0A3A8B2T7</accession>
<gene>
    <name evidence="1" type="ORF">D6850_13560</name>
</gene>
<dbReference type="RefSeq" id="WP_121167788.1">
    <property type="nucleotide sequence ID" value="NZ_RAPE01000003.1"/>
</dbReference>
<dbReference type="AlphaFoldDB" id="A0A3A8B2T7"/>
<keyword evidence="2" id="KW-1185">Reference proteome</keyword>
<sequence length="179" mass="21244">MINTTEETMKDWKLDTRASSHPSRINRVRMREALREKLKVYEFTHFITLASNHQPLGYPRMRSLLKEWDARVNRELIGARWTKRPDERLLWFAFPEKLDVNPHWHLVTQVDPLVATLSQAARITRLPQIAKRHWVDLVPQGSIDIQRIDSNGILRYVTKIAADASHFEKFIIYREFMNI</sequence>
<dbReference type="EMBL" id="RAPE01000003">
    <property type="protein sequence ID" value="RKF14185.1"/>
    <property type="molecule type" value="Genomic_DNA"/>
</dbReference>
<organism evidence="1 2">
    <name type="scientific">Roseovarius spongiae</name>
    <dbReference type="NCBI Taxonomy" id="2320272"/>
    <lineage>
        <taxon>Bacteria</taxon>
        <taxon>Pseudomonadati</taxon>
        <taxon>Pseudomonadota</taxon>
        <taxon>Alphaproteobacteria</taxon>
        <taxon>Rhodobacterales</taxon>
        <taxon>Roseobacteraceae</taxon>
        <taxon>Roseovarius</taxon>
    </lineage>
</organism>
<evidence type="ECO:0000313" key="1">
    <source>
        <dbReference type="EMBL" id="RKF14185.1"/>
    </source>
</evidence>
<dbReference type="OrthoDB" id="7851791at2"/>
<dbReference type="Proteomes" id="UP000281128">
    <property type="component" value="Unassembled WGS sequence"/>
</dbReference>
<comment type="caution">
    <text evidence="1">The sequence shown here is derived from an EMBL/GenBank/DDBJ whole genome shotgun (WGS) entry which is preliminary data.</text>
</comment>
<proteinExistence type="predicted"/>
<name>A0A3A8B2T7_9RHOB</name>
<protein>
    <submittedName>
        <fullName evidence="1">Uncharacterized protein</fullName>
    </submittedName>
</protein>
<reference evidence="1 2" key="1">
    <citation type="submission" date="2018-09" db="EMBL/GenBank/DDBJ databases">
        <title>Roseovarius spongiae sp. nov., isolated from a marine sponge.</title>
        <authorList>
            <person name="Zhuang L."/>
            <person name="Luo L."/>
        </authorList>
    </citation>
    <scope>NUCLEOTIDE SEQUENCE [LARGE SCALE GENOMIC DNA]</scope>
    <source>
        <strain evidence="1 2">HN-E21</strain>
    </source>
</reference>
<evidence type="ECO:0000313" key="2">
    <source>
        <dbReference type="Proteomes" id="UP000281128"/>
    </source>
</evidence>